<name>A0A7I9VPT9_9BACT</name>
<feature type="transmembrane region" description="Helical" evidence="1">
    <location>
        <begin position="70"/>
        <end position="94"/>
    </location>
</feature>
<keyword evidence="1" id="KW-0472">Membrane</keyword>
<gene>
    <name evidence="2" type="ORF">AMYX_31640</name>
</gene>
<keyword evidence="1" id="KW-0812">Transmembrane</keyword>
<dbReference type="Proteomes" id="UP000503640">
    <property type="component" value="Unassembled WGS sequence"/>
</dbReference>
<protein>
    <recommendedName>
        <fullName evidence="4">Glycerophosphoryl diester phosphodiesterase membrane domain-containing protein</fullName>
    </recommendedName>
</protein>
<dbReference type="AlphaFoldDB" id="A0A7I9VPT9"/>
<feature type="transmembrane region" description="Helical" evidence="1">
    <location>
        <begin position="180"/>
        <end position="205"/>
    </location>
</feature>
<keyword evidence="3" id="KW-1185">Reference proteome</keyword>
<evidence type="ECO:0000256" key="1">
    <source>
        <dbReference type="SAM" id="Phobius"/>
    </source>
</evidence>
<organism evidence="2 3">
    <name type="scientific">Anaeromyxobacter diazotrophicus</name>
    <dbReference type="NCBI Taxonomy" id="2590199"/>
    <lineage>
        <taxon>Bacteria</taxon>
        <taxon>Pseudomonadati</taxon>
        <taxon>Myxococcota</taxon>
        <taxon>Myxococcia</taxon>
        <taxon>Myxococcales</taxon>
        <taxon>Cystobacterineae</taxon>
        <taxon>Anaeromyxobacteraceae</taxon>
        <taxon>Anaeromyxobacter</taxon>
    </lineage>
</organism>
<evidence type="ECO:0008006" key="4">
    <source>
        <dbReference type="Google" id="ProtNLM"/>
    </source>
</evidence>
<reference evidence="3" key="1">
    <citation type="journal article" date="2020" name="Appl. Environ. Microbiol.">
        <title>Diazotrophic Anaeromyxobacter Isolates from Soils.</title>
        <authorList>
            <person name="Masuda Y."/>
            <person name="Yamanaka H."/>
            <person name="Xu Z.X."/>
            <person name="Shiratori Y."/>
            <person name="Aono T."/>
            <person name="Amachi S."/>
            <person name="Senoo K."/>
            <person name="Itoh H."/>
        </authorList>
    </citation>
    <scope>NUCLEOTIDE SEQUENCE [LARGE SCALE GENOMIC DNA]</scope>
    <source>
        <strain evidence="3">R267</strain>
    </source>
</reference>
<feature type="transmembrane region" description="Helical" evidence="1">
    <location>
        <begin position="141"/>
        <end position="159"/>
    </location>
</feature>
<feature type="transmembrane region" description="Helical" evidence="1">
    <location>
        <begin position="225"/>
        <end position="243"/>
    </location>
</feature>
<evidence type="ECO:0000313" key="2">
    <source>
        <dbReference type="EMBL" id="GEJ58423.1"/>
    </source>
</evidence>
<proteinExistence type="predicted"/>
<dbReference type="EMBL" id="BJTG01000007">
    <property type="protein sequence ID" value="GEJ58423.1"/>
    <property type="molecule type" value="Genomic_DNA"/>
</dbReference>
<evidence type="ECO:0000313" key="3">
    <source>
        <dbReference type="Proteomes" id="UP000503640"/>
    </source>
</evidence>
<feature type="transmembrane region" description="Helical" evidence="1">
    <location>
        <begin position="115"/>
        <end position="135"/>
    </location>
</feature>
<keyword evidence="1" id="KW-1133">Transmembrane helix</keyword>
<sequence length="277" mass="29873">MRVERVGTFVLVRLAFVKAWRSPGLWLWGALLVSVNFLGSGADGYDPRQQPSSLAETFAHARAHAVQAGALGALALFLDVWLLVALTRAALFVLQGRSPSPNAIVATIRPRWRSILVFSALFAAGTFLLGAIGVWSWALSFALSGAWSFSLYLGIPVLAREPATGVGAVRRAWALVRRCWARRLTGLFVTGACFVLACGLCGALAFALMARGTGSADPSRWPQSWILLLQLAFAPIGAFFLVVDQVFDAALYANLTEGTSPKLPNRVEAESTWRARV</sequence>
<accession>A0A7I9VPT9</accession>
<comment type="caution">
    <text evidence="2">The sequence shown here is derived from an EMBL/GenBank/DDBJ whole genome shotgun (WGS) entry which is preliminary data.</text>
</comment>